<dbReference type="GO" id="GO:0009893">
    <property type="term" value="P:positive regulation of metabolic process"/>
    <property type="evidence" value="ECO:0007669"/>
    <property type="project" value="UniProtKB-ARBA"/>
</dbReference>
<dbReference type="AlphaFoldDB" id="A0A319B4P6"/>
<evidence type="ECO:0000256" key="6">
    <source>
        <dbReference type="ARBA" id="ARBA00023242"/>
    </source>
</evidence>
<reference evidence="8" key="1">
    <citation type="submission" date="2016-12" db="EMBL/GenBank/DDBJ databases">
        <title>The genomes of Aspergillus section Nigri reveals drivers in fungal speciation.</title>
        <authorList>
            <consortium name="DOE Joint Genome Institute"/>
            <person name="Vesth T.C."/>
            <person name="Nybo J."/>
            <person name="Theobald S."/>
            <person name="Brandl J."/>
            <person name="Frisvad J.C."/>
            <person name="Nielsen K.F."/>
            <person name="Lyhne E.K."/>
            <person name="Kogle M.E."/>
            <person name="Kuo A."/>
            <person name="Riley R."/>
            <person name="Clum A."/>
            <person name="Nolan M."/>
            <person name="Lipzen A."/>
            <person name="Salamov A."/>
            <person name="Henrissat B."/>
            <person name="Wiebenga A."/>
            <person name="De Vries R.P."/>
            <person name="Grigoriev I.V."/>
            <person name="Mortensen U.H."/>
            <person name="Andersen M.R."/>
            <person name="Baker S.E."/>
        </authorList>
    </citation>
    <scope>NUCLEOTIDE SEQUENCE [LARGE SCALE GENOMIC DNA]</scope>
    <source>
        <strain evidence="8">CBS 113365</strain>
    </source>
</reference>
<evidence type="ECO:0000313" key="8">
    <source>
        <dbReference type="EMBL" id="PYH66754.1"/>
    </source>
</evidence>
<dbReference type="PANTHER" id="PTHR31001:SF90">
    <property type="entry name" value="CENTROMERE DNA-BINDING PROTEIN COMPLEX CBF3 SUBUNIT B"/>
    <property type="match status" value="1"/>
</dbReference>
<proteinExistence type="predicted"/>
<gene>
    <name evidence="8" type="ORF">BO88DRAFT_427366</name>
</gene>
<dbReference type="Proteomes" id="UP000248405">
    <property type="component" value="Unassembled WGS sequence"/>
</dbReference>
<dbReference type="Pfam" id="PF04082">
    <property type="entry name" value="Fungal_trans"/>
    <property type="match status" value="1"/>
</dbReference>
<keyword evidence="6" id="KW-0539">Nucleus</keyword>
<evidence type="ECO:0000256" key="5">
    <source>
        <dbReference type="ARBA" id="ARBA00023163"/>
    </source>
</evidence>
<organism evidence="8 9">
    <name type="scientific">Aspergillus vadensis (strain CBS 113365 / IMI 142717 / IBT 24658)</name>
    <dbReference type="NCBI Taxonomy" id="1448311"/>
    <lineage>
        <taxon>Eukaryota</taxon>
        <taxon>Fungi</taxon>
        <taxon>Dikarya</taxon>
        <taxon>Ascomycota</taxon>
        <taxon>Pezizomycotina</taxon>
        <taxon>Eurotiomycetes</taxon>
        <taxon>Eurotiomycetidae</taxon>
        <taxon>Eurotiales</taxon>
        <taxon>Aspergillaceae</taxon>
        <taxon>Aspergillus</taxon>
        <taxon>Aspergillus subgen. Circumdati</taxon>
    </lineage>
</organism>
<comment type="subcellular location">
    <subcellularLocation>
        <location evidence="1">Nucleus</location>
    </subcellularLocation>
</comment>
<name>A0A319B4P6_ASPVC</name>
<dbReference type="GO" id="GO:0006351">
    <property type="term" value="P:DNA-templated transcription"/>
    <property type="evidence" value="ECO:0007669"/>
    <property type="project" value="InterPro"/>
</dbReference>
<evidence type="ECO:0000256" key="4">
    <source>
        <dbReference type="ARBA" id="ARBA00023125"/>
    </source>
</evidence>
<dbReference type="SUPFAM" id="SSF57701">
    <property type="entry name" value="Zn2/Cys6 DNA-binding domain"/>
    <property type="match status" value="1"/>
</dbReference>
<keyword evidence="4" id="KW-0238">DNA-binding</keyword>
<dbReference type="InterPro" id="IPR050613">
    <property type="entry name" value="Sec_Metabolite_Reg"/>
</dbReference>
<feature type="domain" description="Zn(2)-C6 fungal-type" evidence="7">
    <location>
        <begin position="61"/>
        <end position="88"/>
    </location>
</feature>
<evidence type="ECO:0000256" key="1">
    <source>
        <dbReference type="ARBA" id="ARBA00004123"/>
    </source>
</evidence>
<evidence type="ECO:0000256" key="3">
    <source>
        <dbReference type="ARBA" id="ARBA00023015"/>
    </source>
</evidence>
<dbReference type="CDD" id="cd12148">
    <property type="entry name" value="fungal_TF_MHR"/>
    <property type="match status" value="1"/>
</dbReference>
<dbReference type="GO" id="GO:0003677">
    <property type="term" value="F:DNA binding"/>
    <property type="evidence" value="ECO:0007669"/>
    <property type="project" value="UniProtKB-KW"/>
</dbReference>
<evidence type="ECO:0000259" key="7">
    <source>
        <dbReference type="PROSITE" id="PS50048"/>
    </source>
</evidence>
<dbReference type="Gene3D" id="4.10.240.10">
    <property type="entry name" value="Zn(2)-C6 fungal-type DNA-binding domain"/>
    <property type="match status" value="1"/>
</dbReference>
<dbReference type="GO" id="GO:0005634">
    <property type="term" value="C:nucleus"/>
    <property type="evidence" value="ECO:0007669"/>
    <property type="project" value="UniProtKB-SubCell"/>
</dbReference>
<keyword evidence="9" id="KW-1185">Reference proteome</keyword>
<dbReference type="GO" id="GO:0000981">
    <property type="term" value="F:DNA-binding transcription factor activity, RNA polymerase II-specific"/>
    <property type="evidence" value="ECO:0007669"/>
    <property type="project" value="InterPro"/>
</dbReference>
<dbReference type="Pfam" id="PF00172">
    <property type="entry name" value="Zn_clus"/>
    <property type="match status" value="1"/>
</dbReference>
<dbReference type="OrthoDB" id="3014581at2759"/>
<sequence length="716" mass="80728">MNAGATWLISRDGQSTNLGNNRVHWNNHHHCSIRIVRRQIKCRMPPRSHIEKQNSRLRPVSCHFCRSRKLRCSRQLPCSNCISRGIDCGLYSAPVSSDNPHNIDSHGGADILTRLQRLEDIVLRTNSQSIRVHDPKTDRRRSRPQLARKDKQAAADAIWLEAECASQVSCRLVRTDTTTFRSCPMWSITSVMTIESSSTGYSRSFSIPLYQDTVVLLEKYFRDITYIHHVILSGPLRTMVDTIYNDIEQHAPVSPGQVALLLSILSSAMYTWTRKDSENAPFATPSKVNATSSLWVKGTLDLLDHCRRISLQSIEAIQALIIISFVIANLEGISARFRDLLSTAITAARELSLHKVDHQPEIDGREETLADSVDSEMKRRVWWYLVATDWMASQFPGPHRGTYSINPLHMVVKKPRNVDDENLMAGSPIIDRPMEQPTEISYSLQRIKLAEICREVIDSSSMTTFNDGDMEPGRLLGVDKRIVTFIEQLPQFFRLDGDALDGLIAKYPNIAPGIMIQRYIINSLVHSQRCRLHLPYLARGLVDPTYAPSREACLEAARCVIQAERMLASEDIPFVLTRLKFSGILQCVGIAITALFLDMCLSQEPVPRQARRAEVVDACSILKDAVKDSPVAIKLLESFQRVVRKHDMSVSEVISESLCADNSSSSLTDIIANEQDNIPALPHLDEIWQISQTDTNIQTFDWDALFLELDCPMLSS</sequence>
<keyword evidence="2" id="KW-0479">Metal-binding</keyword>
<dbReference type="EMBL" id="KZ821632">
    <property type="protein sequence ID" value="PYH66754.1"/>
    <property type="molecule type" value="Genomic_DNA"/>
</dbReference>
<dbReference type="InterPro" id="IPR001138">
    <property type="entry name" value="Zn2Cys6_DnaBD"/>
</dbReference>
<dbReference type="InterPro" id="IPR036864">
    <property type="entry name" value="Zn2-C6_fun-type_DNA-bd_sf"/>
</dbReference>
<dbReference type="InterPro" id="IPR007219">
    <property type="entry name" value="XnlR_reg_dom"/>
</dbReference>
<dbReference type="RefSeq" id="XP_025560548.1">
    <property type="nucleotide sequence ID" value="XM_025709005.1"/>
</dbReference>
<dbReference type="PROSITE" id="PS00463">
    <property type="entry name" value="ZN2_CY6_FUNGAL_1"/>
    <property type="match status" value="1"/>
</dbReference>
<evidence type="ECO:0000256" key="2">
    <source>
        <dbReference type="ARBA" id="ARBA00022723"/>
    </source>
</evidence>
<keyword evidence="3" id="KW-0805">Transcription regulation</keyword>
<dbReference type="CDD" id="cd00067">
    <property type="entry name" value="GAL4"/>
    <property type="match status" value="1"/>
</dbReference>
<dbReference type="PANTHER" id="PTHR31001">
    <property type="entry name" value="UNCHARACTERIZED TRANSCRIPTIONAL REGULATORY PROTEIN"/>
    <property type="match status" value="1"/>
</dbReference>
<dbReference type="SMART" id="SM00066">
    <property type="entry name" value="GAL4"/>
    <property type="match status" value="1"/>
</dbReference>
<dbReference type="GO" id="GO:0008270">
    <property type="term" value="F:zinc ion binding"/>
    <property type="evidence" value="ECO:0007669"/>
    <property type="project" value="InterPro"/>
</dbReference>
<dbReference type="GeneID" id="37213597"/>
<keyword evidence="5" id="KW-0804">Transcription</keyword>
<accession>A0A319B4P6</accession>
<evidence type="ECO:0000313" key="9">
    <source>
        <dbReference type="Proteomes" id="UP000248405"/>
    </source>
</evidence>
<protein>
    <recommendedName>
        <fullName evidence="7">Zn(2)-C6 fungal-type domain-containing protein</fullName>
    </recommendedName>
</protein>
<dbReference type="PROSITE" id="PS50048">
    <property type="entry name" value="ZN2_CY6_FUNGAL_2"/>
    <property type="match status" value="1"/>
</dbReference>